<dbReference type="InterPro" id="IPR000524">
    <property type="entry name" value="Tscrpt_reg_HTH_GntR"/>
</dbReference>
<proteinExistence type="predicted"/>
<comment type="caution">
    <text evidence="5">The sequence shown here is derived from an EMBL/GenBank/DDBJ whole genome shotgun (WGS) entry which is preliminary data.</text>
</comment>
<evidence type="ECO:0000313" key="5">
    <source>
        <dbReference type="EMBL" id="GGB01897.1"/>
    </source>
</evidence>
<name>A0ABQ1I1B0_9ALTE</name>
<keyword evidence="3" id="KW-0804">Transcription</keyword>
<dbReference type="InterPro" id="IPR036388">
    <property type="entry name" value="WH-like_DNA-bd_sf"/>
</dbReference>
<dbReference type="PANTHER" id="PTHR43537:SF53">
    <property type="entry name" value="HTH-TYPE TRANSCRIPTIONAL REPRESSOR NANR"/>
    <property type="match status" value="1"/>
</dbReference>
<evidence type="ECO:0000313" key="6">
    <source>
        <dbReference type="Proteomes" id="UP000651977"/>
    </source>
</evidence>
<dbReference type="Proteomes" id="UP000651977">
    <property type="component" value="Unassembled WGS sequence"/>
</dbReference>
<dbReference type="InterPro" id="IPR008920">
    <property type="entry name" value="TF_FadR/GntR_C"/>
</dbReference>
<dbReference type="RefSeq" id="WP_055734503.1">
    <property type="nucleotide sequence ID" value="NZ_BMDY01000007.1"/>
</dbReference>
<evidence type="ECO:0000256" key="2">
    <source>
        <dbReference type="ARBA" id="ARBA00023125"/>
    </source>
</evidence>
<dbReference type="SMART" id="SM00345">
    <property type="entry name" value="HTH_GNTR"/>
    <property type="match status" value="1"/>
</dbReference>
<dbReference type="SMART" id="SM00895">
    <property type="entry name" value="FCD"/>
    <property type="match status" value="1"/>
</dbReference>
<accession>A0ABQ1I1B0</accession>
<sequence>MSNDEKIYQKMLKAIVEHQLPPGSRLPEDKLSEAFGVSRTGIRKVLQRLAIERFVVIQPNKGAQVNHPSRQEAEEVLDSRIMLEPMLIPEIADNWNLKAAQQFRAMVQQEKQAEQDEQLAKSIQLTADFHIKLAQMGNNQVLASFIEQLCFRSSLVIAAYGTKDSVSCNCGDHAELIDLLDQRKVSEAQDWMRHHLSHIKSSISLNGKQDSPVNFNSLFADAD</sequence>
<evidence type="ECO:0000259" key="4">
    <source>
        <dbReference type="PROSITE" id="PS50949"/>
    </source>
</evidence>
<evidence type="ECO:0000256" key="3">
    <source>
        <dbReference type="ARBA" id="ARBA00023163"/>
    </source>
</evidence>
<dbReference type="InterPro" id="IPR036390">
    <property type="entry name" value="WH_DNA-bd_sf"/>
</dbReference>
<feature type="domain" description="HTH gntR-type" evidence="4">
    <location>
        <begin position="1"/>
        <end position="68"/>
    </location>
</feature>
<keyword evidence="6" id="KW-1185">Reference proteome</keyword>
<dbReference type="Gene3D" id="1.10.10.10">
    <property type="entry name" value="Winged helix-like DNA-binding domain superfamily/Winged helix DNA-binding domain"/>
    <property type="match status" value="1"/>
</dbReference>
<keyword evidence="1" id="KW-0805">Transcription regulation</keyword>
<dbReference type="Pfam" id="PF00392">
    <property type="entry name" value="GntR"/>
    <property type="match status" value="1"/>
</dbReference>
<reference evidence="6" key="1">
    <citation type="journal article" date="2019" name="Int. J. Syst. Evol. Microbiol.">
        <title>The Global Catalogue of Microorganisms (GCM) 10K type strain sequencing project: providing services to taxonomists for standard genome sequencing and annotation.</title>
        <authorList>
            <consortium name="The Broad Institute Genomics Platform"/>
            <consortium name="The Broad Institute Genome Sequencing Center for Infectious Disease"/>
            <person name="Wu L."/>
            <person name="Ma J."/>
        </authorList>
    </citation>
    <scope>NUCLEOTIDE SEQUENCE [LARGE SCALE GENOMIC DNA]</scope>
    <source>
        <strain evidence="6">CGMCC 1.10131</strain>
    </source>
</reference>
<dbReference type="CDD" id="cd07377">
    <property type="entry name" value="WHTH_GntR"/>
    <property type="match status" value="1"/>
</dbReference>
<protein>
    <submittedName>
        <fullName evidence="5">GntR family transcriptional regulator</fullName>
    </submittedName>
</protein>
<dbReference type="InterPro" id="IPR011711">
    <property type="entry name" value="GntR_C"/>
</dbReference>
<dbReference type="SUPFAM" id="SSF46785">
    <property type="entry name" value="Winged helix' DNA-binding domain"/>
    <property type="match status" value="1"/>
</dbReference>
<dbReference type="Gene3D" id="1.20.120.530">
    <property type="entry name" value="GntR ligand-binding domain-like"/>
    <property type="match status" value="1"/>
</dbReference>
<keyword evidence="2" id="KW-0238">DNA-binding</keyword>
<dbReference type="PROSITE" id="PS50949">
    <property type="entry name" value="HTH_GNTR"/>
    <property type="match status" value="1"/>
</dbReference>
<dbReference type="EMBL" id="BMDY01000007">
    <property type="protein sequence ID" value="GGB01897.1"/>
    <property type="molecule type" value="Genomic_DNA"/>
</dbReference>
<dbReference type="Pfam" id="PF07729">
    <property type="entry name" value="FCD"/>
    <property type="match status" value="1"/>
</dbReference>
<evidence type="ECO:0000256" key="1">
    <source>
        <dbReference type="ARBA" id="ARBA00023015"/>
    </source>
</evidence>
<gene>
    <name evidence="5" type="ORF">GCM10007414_13900</name>
</gene>
<dbReference type="SUPFAM" id="SSF48008">
    <property type="entry name" value="GntR ligand-binding domain-like"/>
    <property type="match status" value="1"/>
</dbReference>
<organism evidence="5 6">
    <name type="scientific">Agarivorans gilvus</name>
    <dbReference type="NCBI Taxonomy" id="680279"/>
    <lineage>
        <taxon>Bacteria</taxon>
        <taxon>Pseudomonadati</taxon>
        <taxon>Pseudomonadota</taxon>
        <taxon>Gammaproteobacteria</taxon>
        <taxon>Alteromonadales</taxon>
        <taxon>Alteromonadaceae</taxon>
        <taxon>Agarivorans</taxon>
    </lineage>
</organism>
<dbReference type="PANTHER" id="PTHR43537">
    <property type="entry name" value="TRANSCRIPTIONAL REGULATOR, GNTR FAMILY"/>
    <property type="match status" value="1"/>
</dbReference>